<sequence>MNKFINLRVLVADAHAAVCAGVRLALQAAPTVGDVVEARCAEDLASQLDQDHFDILVCELTLLERRDSGVVSLEGVYRRRPATRIVVLTQSDNAGVMHALLTQGVQCIVSKADDLDHLLCAIVRAHAREPYLSPRILALVQGLKAGRNGLNMLTAREAEVVRMFVSGIGIDEIALRVGRSKKTISTQKGTAMRKLGLCSDIELLRFGMEVGLTEL</sequence>
<evidence type="ECO:0000256" key="1">
    <source>
        <dbReference type="ARBA" id="ARBA00023125"/>
    </source>
</evidence>
<proteinExistence type="predicted"/>
<dbReference type="InterPro" id="IPR001789">
    <property type="entry name" value="Sig_transdc_resp-reg_receiver"/>
</dbReference>
<reference evidence="6" key="1">
    <citation type="journal article" date="2020" name="MBio">
        <title>Horizontal gene transfer to a defensive symbiont with a reduced genome amongst a multipartite beetle microbiome.</title>
        <authorList>
            <person name="Waterworth S.C."/>
            <person name="Florez L.V."/>
            <person name="Rees E.R."/>
            <person name="Hertweck C."/>
            <person name="Kaltenpoth M."/>
            <person name="Kwan J.C."/>
        </authorList>
    </citation>
    <scope>NUCLEOTIDE SEQUENCE [LARGE SCALE GENOMIC DNA]</scope>
</reference>
<dbReference type="EMBL" id="WNDV01000042">
    <property type="protein sequence ID" value="KAF1031992.1"/>
    <property type="molecule type" value="Genomic_DNA"/>
</dbReference>
<protein>
    <submittedName>
        <fullName evidence="5">Transcriptional regulatory protein RcsB</fullName>
    </submittedName>
</protein>
<feature type="domain" description="HTH luxR-type" evidence="3">
    <location>
        <begin position="146"/>
        <end position="211"/>
    </location>
</feature>
<keyword evidence="1" id="KW-0238">DNA-binding</keyword>
<dbReference type="PRINTS" id="PR00038">
    <property type="entry name" value="HTHLUXR"/>
</dbReference>
<evidence type="ECO:0000259" key="3">
    <source>
        <dbReference type="PROSITE" id="PS50043"/>
    </source>
</evidence>
<dbReference type="PANTHER" id="PTHR43214">
    <property type="entry name" value="TWO-COMPONENT RESPONSE REGULATOR"/>
    <property type="match status" value="1"/>
</dbReference>
<accession>A0A833PMR8</accession>
<comment type="caution">
    <text evidence="2">Lacks conserved residue(s) required for the propagation of feature annotation.</text>
</comment>
<evidence type="ECO:0000256" key="2">
    <source>
        <dbReference type="PROSITE-ProRule" id="PRU00169"/>
    </source>
</evidence>
<dbReference type="InterPro" id="IPR000792">
    <property type="entry name" value="Tscrpt_reg_LuxR_C"/>
</dbReference>
<dbReference type="Pfam" id="PF00196">
    <property type="entry name" value="GerE"/>
    <property type="match status" value="1"/>
</dbReference>
<dbReference type="PROSITE" id="PS50110">
    <property type="entry name" value="RESPONSE_REGULATORY"/>
    <property type="match status" value="1"/>
</dbReference>
<name>A0A833PMR8_BURL3</name>
<comment type="caution">
    <text evidence="5">The sequence shown here is derived from an EMBL/GenBank/DDBJ whole genome shotgun (WGS) entry which is preliminary data.</text>
</comment>
<dbReference type="InterPro" id="IPR036388">
    <property type="entry name" value="WH-like_DNA-bd_sf"/>
</dbReference>
<dbReference type="PANTHER" id="PTHR43214:SF17">
    <property type="entry name" value="TRANSCRIPTIONAL REGULATORY PROTEIN RCSB"/>
    <property type="match status" value="1"/>
</dbReference>
<dbReference type="RefSeq" id="WP_278650867.1">
    <property type="nucleotide sequence ID" value="NZ_WNDV01000042.1"/>
</dbReference>
<evidence type="ECO:0000313" key="5">
    <source>
        <dbReference type="EMBL" id="KAF1031992.1"/>
    </source>
</evidence>
<dbReference type="CDD" id="cd06170">
    <property type="entry name" value="LuxR_C_like"/>
    <property type="match status" value="1"/>
</dbReference>
<dbReference type="Proteomes" id="UP000467522">
    <property type="component" value="Unassembled WGS sequence"/>
</dbReference>
<evidence type="ECO:0000259" key="4">
    <source>
        <dbReference type="PROSITE" id="PS50110"/>
    </source>
</evidence>
<dbReference type="InterPro" id="IPR011006">
    <property type="entry name" value="CheY-like_superfamily"/>
</dbReference>
<dbReference type="GO" id="GO:0006355">
    <property type="term" value="P:regulation of DNA-templated transcription"/>
    <property type="evidence" value="ECO:0007669"/>
    <property type="project" value="InterPro"/>
</dbReference>
<dbReference type="PROSITE" id="PS50043">
    <property type="entry name" value="HTH_LUXR_2"/>
    <property type="match status" value="1"/>
</dbReference>
<dbReference type="GO" id="GO:0003677">
    <property type="term" value="F:DNA binding"/>
    <property type="evidence" value="ECO:0007669"/>
    <property type="project" value="UniProtKB-KW"/>
</dbReference>
<evidence type="ECO:0000313" key="6">
    <source>
        <dbReference type="Proteomes" id="UP000467522"/>
    </source>
</evidence>
<feature type="domain" description="Response regulatory" evidence="4">
    <location>
        <begin position="8"/>
        <end position="126"/>
    </location>
</feature>
<gene>
    <name evidence="5" type="primary">rcsB_3</name>
    <name evidence="5" type="ORF">GAK33_07225</name>
</gene>
<dbReference type="SUPFAM" id="SSF52172">
    <property type="entry name" value="CheY-like"/>
    <property type="match status" value="1"/>
</dbReference>
<dbReference type="AlphaFoldDB" id="A0A833PMR8"/>
<dbReference type="SMART" id="SM00448">
    <property type="entry name" value="REC"/>
    <property type="match status" value="1"/>
</dbReference>
<dbReference type="SMART" id="SM00421">
    <property type="entry name" value="HTH_LUXR"/>
    <property type="match status" value="1"/>
</dbReference>
<dbReference type="SUPFAM" id="SSF46894">
    <property type="entry name" value="C-terminal effector domain of the bipartite response regulators"/>
    <property type="match status" value="1"/>
</dbReference>
<dbReference type="Gene3D" id="1.10.10.10">
    <property type="entry name" value="Winged helix-like DNA-binding domain superfamily/Winged helix DNA-binding domain"/>
    <property type="match status" value="1"/>
</dbReference>
<dbReference type="Gene3D" id="3.40.50.2300">
    <property type="match status" value="1"/>
</dbReference>
<organism evidence="5 6">
    <name type="scientific">Burkholderia lata (strain ATCC 17760 / DSM 23089 / LMG 22485 / NCIMB 9086 / R18194 / 383)</name>
    <dbReference type="NCBI Taxonomy" id="482957"/>
    <lineage>
        <taxon>Bacteria</taxon>
        <taxon>Pseudomonadati</taxon>
        <taxon>Pseudomonadota</taxon>
        <taxon>Betaproteobacteria</taxon>
        <taxon>Burkholderiales</taxon>
        <taxon>Burkholderiaceae</taxon>
        <taxon>Burkholderia</taxon>
        <taxon>Burkholderia cepacia complex</taxon>
    </lineage>
</organism>
<dbReference type="InterPro" id="IPR039420">
    <property type="entry name" value="WalR-like"/>
</dbReference>
<dbReference type="GO" id="GO:0000160">
    <property type="term" value="P:phosphorelay signal transduction system"/>
    <property type="evidence" value="ECO:0007669"/>
    <property type="project" value="InterPro"/>
</dbReference>
<dbReference type="InterPro" id="IPR016032">
    <property type="entry name" value="Sig_transdc_resp-reg_C-effctor"/>
</dbReference>
<dbReference type="Pfam" id="PF00072">
    <property type="entry name" value="Response_reg"/>
    <property type="match status" value="1"/>
</dbReference>